<sequence length="109" mass="11560">MLTANDDDASSTWHIVACWAIDTSISSGSSETDRKELAVIPCSSPVGARHVTTVTPVGNAPQTRRNERRSTGGTVMIVVLPGSISIARDPWVVGREVRSEVQVHPGAVP</sequence>
<gene>
    <name evidence="1" type="ORF">GCM10009789_76570</name>
</gene>
<name>A0ABN2EQM3_9ACTN</name>
<proteinExistence type="predicted"/>
<reference evidence="1 2" key="1">
    <citation type="journal article" date="2019" name="Int. J. Syst. Evol. Microbiol.">
        <title>The Global Catalogue of Microorganisms (GCM) 10K type strain sequencing project: providing services to taxonomists for standard genome sequencing and annotation.</title>
        <authorList>
            <consortium name="The Broad Institute Genomics Platform"/>
            <consortium name="The Broad Institute Genome Sequencing Center for Infectious Disease"/>
            <person name="Wu L."/>
            <person name="Ma J."/>
        </authorList>
    </citation>
    <scope>NUCLEOTIDE SEQUENCE [LARGE SCALE GENOMIC DNA]</scope>
    <source>
        <strain evidence="1 2">JCM 14969</strain>
    </source>
</reference>
<accession>A0ABN2EQM3</accession>
<keyword evidence="2" id="KW-1185">Reference proteome</keyword>
<dbReference type="EMBL" id="BAAAOS010000059">
    <property type="protein sequence ID" value="GAA1610855.1"/>
    <property type="molecule type" value="Genomic_DNA"/>
</dbReference>
<comment type="caution">
    <text evidence="1">The sequence shown here is derived from an EMBL/GenBank/DDBJ whole genome shotgun (WGS) entry which is preliminary data.</text>
</comment>
<protein>
    <submittedName>
        <fullName evidence="1">Uncharacterized protein</fullName>
    </submittedName>
</protein>
<evidence type="ECO:0000313" key="1">
    <source>
        <dbReference type="EMBL" id="GAA1610855.1"/>
    </source>
</evidence>
<dbReference type="Proteomes" id="UP001500393">
    <property type="component" value="Unassembled WGS sequence"/>
</dbReference>
<evidence type="ECO:0000313" key="2">
    <source>
        <dbReference type="Proteomes" id="UP001500393"/>
    </source>
</evidence>
<organism evidence="1 2">
    <name type="scientific">Kribbella sancticallisti</name>
    <dbReference type="NCBI Taxonomy" id="460087"/>
    <lineage>
        <taxon>Bacteria</taxon>
        <taxon>Bacillati</taxon>
        <taxon>Actinomycetota</taxon>
        <taxon>Actinomycetes</taxon>
        <taxon>Propionibacteriales</taxon>
        <taxon>Kribbellaceae</taxon>
        <taxon>Kribbella</taxon>
    </lineage>
</organism>